<comment type="caution">
    <text evidence="1">The sequence shown here is derived from an EMBL/GenBank/DDBJ whole genome shotgun (WGS) entry which is preliminary data.</text>
</comment>
<name>A0A7Y0L667_9FIRM</name>
<sequence>MIPWWRVWEGIVGEYWDGPWRLIVDDLGGDVGIALTVPVEDHLIIGLDRAVLSILAEDDRLGDVGGGLRRLLENTEDLNSAGVYAGIPLSPMLRHMRKAWMSGTYIKSHATTAQRSVSHDRFKKLG</sequence>
<evidence type="ECO:0000313" key="1">
    <source>
        <dbReference type="EMBL" id="NMP23677.1"/>
    </source>
</evidence>
<gene>
    <name evidence="1" type="ORF">HIJ39_15140</name>
</gene>
<dbReference type="RefSeq" id="WP_169101165.1">
    <property type="nucleotide sequence ID" value="NZ_JABBVZ010000061.1"/>
</dbReference>
<protein>
    <submittedName>
        <fullName evidence="1">Uncharacterized protein</fullName>
    </submittedName>
</protein>
<keyword evidence="2" id="KW-1185">Reference proteome</keyword>
<dbReference type="Proteomes" id="UP000533476">
    <property type="component" value="Unassembled WGS sequence"/>
</dbReference>
<dbReference type="EMBL" id="JABBVZ010000061">
    <property type="protein sequence ID" value="NMP23677.1"/>
    <property type="molecule type" value="Genomic_DNA"/>
</dbReference>
<reference evidence="1 2" key="1">
    <citation type="submission" date="2020-04" db="EMBL/GenBank/DDBJ databases">
        <authorList>
            <person name="Zhang R."/>
            <person name="Schippers A."/>
        </authorList>
    </citation>
    <scope>NUCLEOTIDE SEQUENCE [LARGE SCALE GENOMIC DNA]</scope>
    <source>
        <strain evidence="1 2">DSM 109850</strain>
    </source>
</reference>
<dbReference type="AlphaFoldDB" id="A0A7Y0L667"/>
<accession>A0A7Y0L667</accession>
<evidence type="ECO:0000313" key="2">
    <source>
        <dbReference type="Proteomes" id="UP000533476"/>
    </source>
</evidence>
<proteinExistence type="predicted"/>
<organism evidence="1 2">
    <name type="scientific">Sulfobacillus harzensis</name>
    <dbReference type="NCBI Taxonomy" id="2729629"/>
    <lineage>
        <taxon>Bacteria</taxon>
        <taxon>Bacillati</taxon>
        <taxon>Bacillota</taxon>
        <taxon>Clostridia</taxon>
        <taxon>Eubacteriales</taxon>
        <taxon>Clostridiales Family XVII. Incertae Sedis</taxon>
        <taxon>Sulfobacillus</taxon>
    </lineage>
</organism>